<evidence type="ECO:0000313" key="3">
    <source>
        <dbReference type="Proteomes" id="UP001221142"/>
    </source>
</evidence>
<dbReference type="Proteomes" id="UP001221142">
    <property type="component" value="Unassembled WGS sequence"/>
</dbReference>
<keyword evidence="3" id="KW-1185">Reference proteome</keyword>
<name>A0AAD7B4J8_9AGAR</name>
<comment type="caution">
    <text evidence="2">The sequence shown here is derived from an EMBL/GenBank/DDBJ whole genome shotgun (WGS) entry which is preliminary data.</text>
</comment>
<organism evidence="2 3">
    <name type="scientific">Roridomyces roridus</name>
    <dbReference type="NCBI Taxonomy" id="1738132"/>
    <lineage>
        <taxon>Eukaryota</taxon>
        <taxon>Fungi</taxon>
        <taxon>Dikarya</taxon>
        <taxon>Basidiomycota</taxon>
        <taxon>Agaricomycotina</taxon>
        <taxon>Agaricomycetes</taxon>
        <taxon>Agaricomycetidae</taxon>
        <taxon>Agaricales</taxon>
        <taxon>Marasmiineae</taxon>
        <taxon>Mycenaceae</taxon>
        <taxon>Roridomyces</taxon>
    </lineage>
</organism>
<evidence type="ECO:0000313" key="2">
    <source>
        <dbReference type="EMBL" id="KAJ7609892.1"/>
    </source>
</evidence>
<feature type="compositionally biased region" description="Polar residues" evidence="1">
    <location>
        <begin position="216"/>
        <end position="228"/>
    </location>
</feature>
<gene>
    <name evidence="2" type="ORF">FB45DRAFT_1066454</name>
</gene>
<sequence>MASNDEFTYESDSGERDNPTVAHFENFRPVKRTIQIPAGHRALNREGRAICRIMTAHGWEPEVIGKIFGEGTRVISRAVRNEFFPADDVRDDYDHVGEDFKQVYPPRKDLDSDGSPSFDSDDESSSDESALPSLTKFVVWDNQDSSDSESDSDSLPSPRNLVAKSLRHKKPRSRSPPPPKVTQKKDKDLKVLTTKKRPFPESSSSPVRTAKKPRYESNNLLSTGSRANQMARRSGPAPRPLYKSAVRSEPRCRSRSLTSRSRSNSASPAPISKPRPSMMSISNSLKPRPKPKPDVEDPRALFNSPSPRESTVMHRPRSPPLLTKPGSVVASLGATKSGTLVLSKGGAVSKSGATSNGATPNVTTNTNVRVVTKRVVLAPGTTAYKNAVAAKGVGASVGSKVTSKRVEPSQPTSTVFSSRVALEGAVDASKNGATSKRVDGD</sequence>
<evidence type="ECO:0000256" key="1">
    <source>
        <dbReference type="SAM" id="MobiDB-lite"/>
    </source>
</evidence>
<dbReference type="AlphaFoldDB" id="A0AAD7B4J8"/>
<dbReference type="EMBL" id="JARKIF010000037">
    <property type="protein sequence ID" value="KAJ7609892.1"/>
    <property type="molecule type" value="Genomic_DNA"/>
</dbReference>
<feature type="region of interest" description="Disordered" evidence="1">
    <location>
        <begin position="99"/>
        <end position="327"/>
    </location>
</feature>
<proteinExistence type="predicted"/>
<reference evidence="2" key="1">
    <citation type="submission" date="2023-03" db="EMBL/GenBank/DDBJ databases">
        <title>Massive genome expansion in bonnet fungi (Mycena s.s.) driven by repeated elements and novel gene families across ecological guilds.</title>
        <authorList>
            <consortium name="Lawrence Berkeley National Laboratory"/>
            <person name="Harder C.B."/>
            <person name="Miyauchi S."/>
            <person name="Viragh M."/>
            <person name="Kuo A."/>
            <person name="Thoen E."/>
            <person name="Andreopoulos B."/>
            <person name="Lu D."/>
            <person name="Skrede I."/>
            <person name="Drula E."/>
            <person name="Henrissat B."/>
            <person name="Morin E."/>
            <person name="Kohler A."/>
            <person name="Barry K."/>
            <person name="LaButti K."/>
            <person name="Morin E."/>
            <person name="Salamov A."/>
            <person name="Lipzen A."/>
            <person name="Mereny Z."/>
            <person name="Hegedus B."/>
            <person name="Baldrian P."/>
            <person name="Stursova M."/>
            <person name="Weitz H."/>
            <person name="Taylor A."/>
            <person name="Grigoriev I.V."/>
            <person name="Nagy L.G."/>
            <person name="Martin F."/>
            <person name="Kauserud H."/>
        </authorList>
    </citation>
    <scope>NUCLEOTIDE SEQUENCE</scope>
    <source>
        <strain evidence="2">9284</strain>
    </source>
</reference>
<feature type="compositionally biased region" description="Low complexity" evidence="1">
    <location>
        <begin position="255"/>
        <end position="267"/>
    </location>
</feature>
<accession>A0AAD7B4J8</accession>
<feature type="compositionally biased region" description="Basic and acidic residues" evidence="1">
    <location>
        <begin position="99"/>
        <end position="111"/>
    </location>
</feature>
<feature type="non-terminal residue" evidence="2">
    <location>
        <position position="1"/>
    </location>
</feature>
<feature type="region of interest" description="Disordered" evidence="1">
    <location>
        <begin position="1"/>
        <end position="20"/>
    </location>
</feature>
<protein>
    <submittedName>
        <fullName evidence="2">Uncharacterized protein</fullName>
    </submittedName>
</protein>